<organism evidence="2 3">
    <name type="scientific">Pleurodeles waltl</name>
    <name type="common">Iberian ribbed newt</name>
    <dbReference type="NCBI Taxonomy" id="8319"/>
    <lineage>
        <taxon>Eukaryota</taxon>
        <taxon>Metazoa</taxon>
        <taxon>Chordata</taxon>
        <taxon>Craniata</taxon>
        <taxon>Vertebrata</taxon>
        <taxon>Euteleostomi</taxon>
        <taxon>Amphibia</taxon>
        <taxon>Batrachia</taxon>
        <taxon>Caudata</taxon>
        <taxon>Salamandroidea</taxon>
        <taxon>Salamandridae</taxon>
        <taxon>Pleurodelinae</taxon>
        <taxon>Pleurodeles</taxon>
    </lineage>
</organism>
<proteinExistence type="predicted"/>
<keyword evidence="3" id="KW-1185">Reference proteome</keyword>
<dbReference type="EMBL" id="JANPWB010000014">
    <property type="protein sequence ID" value="KAJ1101787.1"/>
    <property type="molecule type" value="Genomic_DNA"/>
</dbReference>
<dbReference type="AlphaFoldDB" id="A0AAV7ME15"/>
<feature type="compositionally biased region" description="Basic and acidic residues" evidence="1">
    <location>
        <begin position="145"/>
        <end position="160"/>
    </location>
</feature>
<protein>
    <submittedName>
        <fullName evidence="2">Uncharacterized protein</fullName>
    </submittedName>
</protein>
<sequence length="160" mass="18089">MLSRELHTLESNIRIHEQCLLGDEMAAAPLVRAGLVYKATLEQLCRVAYEEYLTKKYAEGDKESKLLAWLLRSDRPRVPITTIHDKRGSNWTPRSPLMQPTDPTTLSYIKPHIQQMTSRSKRSPTTPPPGDTPGRSQSRFNCSGDCRHDQTGDAGQDTRN</sequence>
<evidence type="ECO:0000256" key="1">
    <source>
        <dbReference type="SAM" id="MobiDB-lite"/>
    </source>
</evidence>
<name>A0AAV7ME15_PLEWA</name>
<dbReference type="Proteomes" id="UP001066276">
    <property type="component" value="Chromosome 10"/>
</dbReference>
<reference evidence="2" key="1">
    <citation type="journal article" date="2022" name="bioRxiv">
        <title>Sequencing and chromosome-scale assembly of the giantPleurodeles waltlgenome.</title>
        <authorList>
            <person name="Brown T."/>
            <person name="Elewa A."/>
            <person name="Iarovenko S."/>
            <person name="Subramanian E."/>
            <person name="Araus A.J."/>
            <person name="Petzold A."/>
            <person name="Susuki M."/>
            <person name="Suzuki K.-i.T."/>
            <person name="Hayashi T."/>
            <person name="Toyoda A."/>
            <person name="Oliveira C."/>
            <person name="Osipova E."/>
            <person name="Leigh N.D."/>
            <person name="Simon A."/>
            <person name="Yun M.H."/>
        </authorList>
    </citation>
    <scope>NUCLEOTIDE SEQUENCE</scope>
    <source>
        <strain evidence="2">20211129_DDA</strain>
        <tissue evidence="2">Liver</tissue>
    </source>
</reference>
<feature type="region of interest" description="Disordered" evidence="1">
    <location>
        <begin position="81"/>
        <end position="160"/>
    </location>
</feature>
<gene>
    <name evidence="2" type="ORF">NDU88_006851</name>
</gene>
<evidence type="ECO:0000313" key="2">
    <source>
        <dbReference type="EMBL" id="KAJ1101787.1"/>
    </source>
</evidence>
<evidence type="ECO:0000313" key="3">
    <source>
        <dbReference type="Proteomes" id="UP001066276"/>
    </source>
</evidence>
<comment type="caution">
    <text evidence="2">The sequence shown here is derived from an EMBL/GenBank/DDBJ whole genome shotgun (WGS) entry which is preliminary data.</text>
</comment>
<accession>A0AAV7ME15</accession>